<evidence type="ECO:0000313" key="2">
    <source>
        <dbReference type="Proteomes" id="UP000324897"/>
    </source>
</evidence>
<protein>
    <submittedName>
        <fullName evidence="1">Uncharacterized protein</fullName>
    </submittedName>
</protein>
<feature type="non-terminal residue" evidence="1">
    <location>
        <position position="1"/>
    </location>
</feature>
<reference evidence="1 2" key="1">
    <citation type="journal article" date="2019" name="Sci. Rep.">
        <title>A high-quality genome of Eragrostis curvula grass provides insights into Poaceae evolution and supports new strategies to enhance forage quality.</title>
        <authorList>
            <person name="Carballo J."/>
            <person name="Santos B.A.C.M."/>
            <person name="Zappacosta D."/>
            <person name="Garbus I."/>
            <person name="Selva J.P."/>
            <person name="Gallo C.A."/>
            <person name="Diaz A."/>
            <person name="Albertini E."/>
            <person name="Caccamo M."/>
            <person name="Echenique V."/>
        </authorList>
    </citation>
    <scope>NUCLEOTIDE SEQUENCE [LARGE SCALE GENOMIC DNA]</scope>
    <source>
        <strain evidence="2">cv. Victoria</strain>
        <tissue evidence="1">Leaf</tissue>
    </source>
</reference>
<organism evidence="1 2">
    <name type="scientific">Eragrostis curvula</name>
    <name type="common">weeping love grass</name>
    <dbReference type="NCBI Taxonomy" id="38414"/>
    <lineage>
        <taxon>Eukaryota</taxon>
        <taxon>Viridiplantae</taxon>
        <taxon>Streptophyta</taxon>
        <taxon>Embryophyta</taxon>
        <taxon>Tracheophyta</taxon>
        <taxon>Spermatophyta</taxon>
        <taxon>Magnoliopsida</taxon>
        <taxon>Liliopsida</taxon>
        <taxon>Poales</taxon>
        <taxon>Poaceae</taxon>
        <taxon>PACMAD clade</taxon>
        <taxon>Chloridoideae</taxon>
        <taxon>Eragrostideae</taxon>
        <taxon>Eragrostidinae</taxon>
        <taxon>Eragrostis</taxon>
    </lineage>
</organism>
<dbReference type="Proteomes" id="UP000324897">
    <property type="component" value="Chromosome 1"/>
</dbReference>
<keyword evidence="2" id="KW-1185">Reference proteome</keyword>
<name>A0A5J9UXX6_9POAL</name>
<dbReference type="Gramene" id="TVU28128">
    <property type="protein sequence ID" value="TVU28128"/>
    <property type="gene ID" value="EJB05_19637"/>
</dbReference>
<proteinExistence type="predicted"/>
<comment type="caution">
    <text evidence="1">The sequence shown here is derived from an EMBL/GenBank/DDBJ whole genome shotgun (WGS) entry which is preliminary data.</text>
</comment>
<sequence>MLRSVLGRASRRLSASSAAPSVTCRRGPAEILKRSLSNAAPWVPRPGAAAHLMRAFTSPTAGAPAAPTRRIPNLQRHFPVFSERIEGVKLTGQKRFFSTERKEPVVERIEKWLDNTIKPWHLMSYVAVVGLSSFVATTIAYHRLGTSVEAYLKHGKSGAPDGDGH</sequence>
<dbReference type="EMBL" id="RWGY01000011">
    <property type="protein sequence ID" value="TVU28128.1"/>
    <property type="molecule type" value="Genomic_DNA"/>
</dbReference>
<gene>
    <name evidence="1" type="ORF">EJB05_19637</name>
</gene>
<evidence type="ECO:0000313" key="1">
    <source>
        <dbReference type="EMBL" id="TVU28128.1"/>
    </source>
</evidence>
<dbReference type="AlphaFoldDB" id="A0A5J9UXX6"/>
<accession>A0A5J9UXX6</accession>